<feature type="domain" description="O-antigen ligase-related" evidence="6">
    <location>
        <begin position="226"/>
        <end position="368"/>
    </location>
</feature>
<dbReference type="Proteomes" id="UP000282460">
    <property type="component" value="Unassembled WGS sequence"/>
</dbReference>
<feature type="transmembrane region" description="Helical" evidence="5">
    <location>
        <begin position="41"/>
        <end position="58"/>
    </location>
</feature>
<dbReference type="Pfam" id="PF04932">
    <property type="entry name" value="Wzy_C"/>
    <property type="match status" value="1"/>
</dbReference>
<dbReference type="PANTHER" id="PTHR37422">
    <property type="entry name" value="TEICHURONIC ACID BIOSYNTHESIS PROTEIN TUAE"/>
    <property type="match status" value="1"/>
</dbReference>
<feature type="transmembrane region" description="Helical" evidence="5">
    <location>
        <begin position="411"/>
        <end position="430"/>
    </location>
</feature>
<keyword evidence="8" id="KW-1185">Reference proteome</keyword>
<organism evidence="7 8">
    <name type="scientific">Mycetocola zhadangensis</name>
    <dbReference type="NCBI Taxonomy" id="1164595"/>
    <lineage>
        <taxon>Bacteria</taxon>
        <taxon>Bacillati</taxon>
        <taxon>Actinomycetota</taxon>
        <taxon>Actinomycetes</taxon>
        <taxon>Micrococcales</taxon>
        <taxon>Microbacteriaceae</taxon>
        <taxon>Mycetocola</taxon>
    </lineage>
</organism>
<feature type="transmembrane region" description="Helical" evidence="5">
    <location>
        <begin position="91"/>
        <end position="111"/>
    </location>
</feature>
<feature type="transmembrane region" description="Helical" evidence="5">
    <location>
        <begin position="221"/>
        <end position="237"/>
    </location>
</feature>
<gene>
    <name evidence="7" type="ORF">D9V28_12015</name>
</gene>
<feature type="transmembrane region" description="Helical" evidence="5">
    <location>
        <begin position="194"/>
        <end position="214"/>
    </location>
</feature>
<feature type="transmembrane region" description="Helical" evidence="5">
    <location>
        <begin position="16"/>
        <end position="34"/>
    </location>
</feature>
<evidence type="ECO:0000259" key="6">
    <source>
        <dbReference type="Pfam" id="PF04932"/>
    </source>
</evidence>
<evidence type="ECO:0000256" key="4">
    <source>
        <dbReference type="ARBA" id="ARBA00023136"/>
    </source>
</evidence>
<proteinExistence type="predicted"/>
<dbReference type="AlphaFoldDB" id="A0A3L7IWR2"/>
<feature type="transmembrane region" description="Helical" evidence="5">
    <location>
        <begin position="351"/>
        <end position="375"/>
    </location>
</feature>
<sequence length="457" mass="47672">MAVLAGAAAYLATSEPTYAIVLAAAIAAVVWLIVPSKVDSTPKWLTAFLLAMIFGTVLPTQVSFAVQALALAAAYVAWLTVPPAERRGKAAVGWVTAILAFWALLVLHPNIPSLEVGILGFRKTVFCLAGVVAGAAIPRRLIPAVELTAIKVLASAVAVSIVVHQFAPGIEQSITRAAGEYTGVLGGEARLQGIFSGPFHAATACLLVLVWGMARFGTHRRLAPLMLALGLLGMYLTLVRSAYIALGLAAVALVLAAPSASKVFQRLAATILIGFAAILAIASWNADALSVVDSLTGFSTDNRFLGRFPGYAEGINLIIASPIYGWGSGSAGDTLQSHFAWSGHHITSHNIALKVLVEGGLIGAVLWLGLVVSTFRGQRRGAPSTGLAVGVVAVLLGMGITGASLETLPVSWFIFLFVGISLGTMHRSGADRQAPKLVRHHGGYVSLAHERDSKQVQ</sequence>
<comment type="caution">
    <text evidence="7">The sequence shown here is derived from an EMBL/GenBank/DDBJ whole genome shotgun (WGS) entry which is preliminary data.</text>
</comment>
<feature type="transmembrane region" description="Helical" evidence="5">
    <location>
        <begin position="267"/>
        <end position="286"/>
    </location>
</feature>
<dbReference type="PANTHER" id="PTHR37422:SF13">
    <property type="entry name" value="LIPOPOLYSACCHARIDE BIOSYNTHESIS PROTEIN PA4999-RELATED"/>
    <property type="match status" value="1"/>
</dbReference>
<feature type="transmembrane region" description="Helical" evidence="5">
    <location>
        <begin position="149"/>
        <end position="167"/>
    </location>
</feature>
<evidence type="ECO:0000256" key="2">
    <source>
        <dbReference type="ARBA" id="ARBA00022692"/>
    </source>
</evidence>
<evidence type="ECO:0000256" key="3">
    <source>
        <dbReference type="ARBA" id="ARBA00022989"/>
    </source>
</evidence>
<protein>
    <submittedName>
        <fullName evidence="7">O-antigen ligase family protein</fullName>
    </submittedName>
</protein>
<dbReference type="GO" id="GO:0016020">
    <property type="term" value="C:membrane"/>
    <property type="evidence" value="ECO:0007669"/>
    <property type="project" value="UniProtKB-SubCell"/>
</dbReference>
<evidence type="ECO:0000313" key="8">
    <source>
        <dbReference type="Proteomes" id="UP000282460"/>
    </source>
</evidence>
<keyword evidence="3 5" id="KW-1133">Transmembrane helix</keyword>
<keyword evidence="7" id="KW-0436">Ligase</keyword>
<keyword evidence="4 5" id="KW-0472">Membrane</keyword>
<evidence type="ECO:0000256" key="1">
    <source>
        <dbReference type="ARBA" id="ARBA00004141"/>
    </source>
</evidence>
<dbReference type="EMBL" id="RCWJ01000003">
    <property type="protein sequence ID" value="RLQ82674.1"/>
    <property type="molecule type" value="Genomic_DNA"/>
</dbReference>
<dbReference type="OrthoDB" id="4774355at2"/>
<dbReference type="GO" id="GO:0016874">
    <property type="term" value="F:ligase activity"/>
    <property type="evidence" value="ECO:0007669"/>
    <property type="project" value="UniProtKB-KW"/>
</dbReference>
<comment type="subcellular location">
    <subcellularLocation>
        <location evidence="1">Membrane</location>
        <topology evidence="1">Multi-pass membrane protein</topology>
    </subcellularLocation>
</comment>
<accession>A0A3L7IWR2</accession>
<evidence type="ECO:0000256" key="5">
    <source>
        <dbReference type="SAM" id="Phobius"/>
    </source>
</evidence>
<dbReference type="RefSeq" id="WP_121659975.1">
    <property type="nucleotide sequence ID" value="NZ_BMEK01000003.1"/>
</dbReference>
<evidence type="ECO:0000313" key="7">
    <source>
        <dbReference type="EMBL" id="RLQ82674.1"/>
    </source>
</evidence>
<dbReference type="InterPro" id="IPR051533">
    <property type="entry name" value="WaaL-like"/>
</dbReference>
<feature type="transmembrane region" description="Helical" evidence="5">
    <location>
        <begin position="387"/>
        <end position="405"/>
    </location>
</feature>
<reference evidence="7 8" key="1">
    <citation type="submission" date="2018-10" db="EMBL/GenBank/DDBJ databases">
        <authorList>
            <person name="Li J."/>
        </authorList>
    </citation>
    <scope>NUCLEOTIDE SEQUENCE [LARGE SCALE GENOMIC DNA]</scope>
    <source>
        <strain evidence="7 8">ZD1-4</strain>
    </source>
</reference>
<keyword evidence="2 5" id="KW-0812">Transmembrane</keyword>
<dbReference type="InterPro" id="IPR007016">
    <property type="entry name" value="O-antigen_ligase-rel_domated"/>
</dbReference>
<feature type="transmembrane region" description="Helical" evidence="5">
    <location>
        <begin position="117"/>
        <end position="137"/>
    </location>
</feature>
<name>A0A3L7IWR2_9MICO</name>